<evidence type="ECO:0000313" key="2">
    <source>
        <dbReference type="Proteomes" id="UP000050761"/>
    </source>
</evidence>
<name>A0A183F5A7_HELPZ</name>
<protein>
    <submittedName>
        <fullName evidence="1 3">Uncharacterized protein</fullName>
    </submittedName>
</protein>
<gene>
    <name evidence="1" type="ORF">HPBE_LOCUS1350</name>
</gene>
<accession>A0A3P7WQD7</accession>
<sequence>MVCVAASAQRPSPSRGGRYVCLLFLYQEAGGVYGINGGTASHEAALIAGKLDDVTNSSVDNSLKDLHAERKQANRTVIGAVCRTPFFFQIGIVALWRQYSGTFFSASLIEELRQSLSIVPKL</sequence>
<dbReference type="EMBL" id="UZAH01001432">
    <property type="protein sequence ID" value="VDO19732.1"/>
    <property type="molecule type" value="Genomic_DNA"/>
</dbReference>
<evidence type="ECO:0000313" key="3">
    <source>
        <dbReference type="WBParaSite" id="HPBE_0000134901-mRNA-1"/>
    </source>
</evidence>
<evidence type="ECO:0000313" key="1">
    <source>
        <dbReference type="EMBL" id="VDO19732.1"/>
    </source>
</evidence>
<keyword evidence="2" id="KW-1185">Reference proteome</keyword>
<dbReference type="Proteomes" id="UP000050761">
    <property type="component" value="Unassembled WGS sequence"/>
</dbReference>
<proteinExistence type="predicted"/>
<dbReference type="AlphaFoldDB" id="A0A183F5A7"/>
<reference evidence="1 2" key="1">
    <citation type="submission" date="2018-11" db="EMBL/GenBank/DDBJ databases">
        <authorList>
            <consortium name="Pathogen Informatics"/>
        </authorList>
    </citation>
    <scope>NUCLEOTIDE SEQUENCE [LARGE SCALE GENOMIC DNA]</scope>
</reference>
<dbReference type="WBParaSite" id="HPBE_0000134901-mRNA-1">
    <property type="protein sequence ID" value="HPBE_0000134901-mRNA-1"/>
    <property type="gene ID" value="HPBE_0000134901"/>
</dbReference>
<accession>A0A183F5A7</accession>
<dbReference type="OrthoDB" id="5835567at2759"/>
<reference evidence="3" key="2">
    <citation type="submission" date="2019-09" db="UniProtKB">
        <authorList>
            <consortium name="WormBaseParasite"/>
        </authorList>
    </citation>
    <scope>IDENTIFICATION</scope>
</reference>
<organism evidence="2 3">
    <name type="scientific">Heligmosomoides polygyrus</name>
    <name type="common">Parasitic roundworm</name>
    <dbReference type="NCBI Taxonomy" id="6339"/>
    <lineage>
        <taxon>Eukaryota</taxon>
        <taxon>Metazoa</taxon>
        <taxon>Ecdysozoa</taxon>
        <taxon>Nematoda</taxon>
        <taxon>Chromadorea</taxon>
        <taxon>Rhabditida</taxon>
        <taxon>Rhabditina</taxon>
        <taxon>Rhabditomorpha</taxon>
        <taxon>Strongyloidea</taxon>
        <taxon>Heligmosomidae</taxon>
        <taxon>Heligmosomoides</taxon>
    </lineage>
</organism>